<name>A0A7V2SJ18_9BACT</name>
<dbReference type="Pfam" id="PF02581">
    <property type="entry name" value="TMP-TENI"/>
    <property type="match status" value="1"/>
</dbReference>
<dbReference type="Gene3D" id="3.20.20.70">
    <property type="entry name" value="Aldolase class I"/>
    <property type="match status" value="1"/>
</dbReference>
<organism evidence="2">
    <name type="scientific">Nitratifractor salsuginis</name>
    <dbReference type="NCBI Taxonomy" id="269261"/>
    <lineage>
        <taxon>Bacteria</taxon>
        <taxon>Pseudomonadati</taxon>
        <taxon>Campylobacterota</taxon>
        <taxon>Epsilonproteobacteria</taxon>
        <taxon>Campylobacterales</taxon>
        <taxon>Sulfurovaceae</taxon>
        <taxon>Nitratifractor</taxon>
    </lineage>
</organism>
<reference evidence="2" key="1">
    <citation type="journal article" date="2020" name="mSystems">
        <title>Genome- and Community-Level Interaction Insights into Carbon Utilization and Element Cycling Functions of Hydrothermarchaeota in Hydrothermal Sediment.</title>
        <authorList>
            <person name="Zhou Z."/>
            <person name="Liu Y."/>
            <person name="Xu W."/>
            <person name="Pan J."/>
            <person name="Luo Z.H."/>
            <person name="Li M."/>
        </authorList>
    </citation>
    <scope>NUCLEOTIDE SEQUENCE [LARGE SCALE GENOMIC DNA]</scope>
    <source>
        <strain evidence="2">HyVt-513</strain>
    </source>
</reference>
<proteinExistence type="predicted"/>
<gene>
    <name evidence="2" type="ORF">ENJ74_02730</name>
</gene>
<accession>A0A7V2SJ18</accession>
<feature type="non-terminal residue" evidence="2">
    <location>
        <position position="80"/>
    </location>
</feature>
<protein>
    <submittedName>
        <fullName evidence="2">Thiamine phosphate synthase</fullName>
    </submittedName>
</protein>
<feature type="domain" description="Thiamine phosphate synthase/TenI" evidence="1">
    <location>
        <begin position="4"/>
        <end position="80"/>
    </location>
</feature>
<dbReference type="InterPro" id="IPR013785">
    <property type="entry name" value="Aldolase_TIM"/>
</dbReference>
<dbReference type="AlphaFoldDB" id="A0A7V2SJ18"/>
<evidence type="ECO:0000259" key="1">
    <source>
        <dbReference type="Pfam" id="PF02581"/>
    </source>
</evidence>
<dbReference type="InterPro" id="IPR022998">
    <property type="entry name" value="ThiamineP_synth_TenI"/>
</dbReference>
<evidence type="ECO:0000313" key="2">
    <source>
        <dbReference type="EMBL" id="HFC03767.1"/>
    </source>
</evidence>
<comment type="caution">
    <text evidence="2">The sequence shown here is derived from an EMBL/GenBank/DDBJ whole genome shotgun (WGS) entry which is preliminary data.</text>
</comment>
<sequence>MIAYAITDPSLLSFETLAFDLQRIKARGADMILYRDKGAAEYADRAARFVPAARQAGFDRILLHDRPDLACELGADGVHL</sequence>
<dbReference type="Proteomes" id="UP000885722">
    <property type="component" value="Unassembled WGS sequence"/>
</dbReference>
<dbReference type="GO" id="GO:0009228">
    <property type="term" value="P:thiamine biosynthetic process"/>
    <property type="evidence" value="ECO:0007669"/>
    <property type="project" value="UniProtKB-KW"/>
</dbReference>
<dbReference type="CDD" id="cd00564">
    <property type="entry name" value="TMP_TenI"/>
    <property type="match status" value="1"/>
</dbReference>
<dbReference type="EMBL" id="DRNO01000185">
    <property type="protein sequence ID" value="HFC03767.1"/>
    <property type="molecule type" value="Genomic_DNA"/>
</dbReference>
<dbReference type="SUPFAM" id="SSF51391">
    <property type="entry name" value="Thiamin phosphate synthase"/>
    <property type="match status" value="1"/>
</dbReference>
<dbReference type="InterPro" id="IPR036206">
    <property type="entry name" value="ThiamineP_synth_sf"/>
</dbReference>